<sequence length="112" mass="12065">MVLPVVLEAVAPLSCTNQHLAKARPRSLPRSVVMALVMIWPCGGKAFKPWCQVTFTSHPSPSSSAPRPIVVHVVTWAVAILATLNSLKAKGAPCLPSRVVKWTTTRGPFREG</sequence>
<accession>M1DNA8</accession>
<dbReference type="AlphaFoldDB" id="M1DNA8"/>
<dbReference type="Gramene" id="PGSC0003DMT400091742">
    <property type="protein sequence ID" value="PGSC0003DMT400091742"/>
    <property type="gene ID" value="PGSC0003DMG400041313"/>
</dbReference>
<dbReference type="EnsemblPlants" id="PGSC0003DMT400091742">
    <property type="protein sequence ID" value="PGSC0003DMT400091742"/>
    <property type="gene ID" value="PGSC0003DMG400041313"/>
</dbReference>
<proteinExistence type="predicted"/>
<dbReference type="Proteomes" id="UP000011115">
    <property type="component" value="Unassembled WGS sequence"/>
</dbReference>
<dbReference type="InParanoid" id="M1DNA8"/>
<evidence type="ECO:0000313" key="2">
    <source>
        <dbReference type="Proteomes" id="UP000011115"/>
    </source>
</evidence>
<reference evidence="2" key="1">
    <citation type="journal article" date="2011" name="Nature">
        <title>Genome sequence and analysis of the tuber crop potato.</title>
        <authorList>
            <consortium name="The Potato Genome Sequencing Consortium"/>
        </authorList>
    </citation>
    <scope>NUCLEOTIDE SEQUENCE [LARGE SCALE GENOMIC DNA]</scope>
    <source>
        <strain evidence="2">cv. DM1-3 516 R44</strain>
    </source>
</reference>
<keyword evidence="2" id="KW-1185">Reference proteome</keyword>
<name>M1DNA8_SOLTU</name>
<dbReference type="PaxDb" id="4113-PGSC0003DMT400091742"/>
<reference evidence="1" key="2">
    <citation type="submission" date="2015-06" db="UniProtKB">
        <authorList>
            <consortium name="EnsemblPlants"/>
        </authorList>
    </citation>
    <scope>IDENTIFICATION</scope>
    <source>
        <strain evidence="1">DM1-3 516 R44</strain>
    </source>
</reference>
<dbReference type="HOGENOM" id="CLU_1974468_0_0_1"/>
<protein>
    <submittedName>
        <fullName evidence="1">Uncharacterized protein</fullName>
    </submittedName>
</protein>
<organism evidence="1 2">
    <name type="scientific">Solanum tuberosum</name>
    <name type="common">Potato</name>
    <dbReference type="NCBI Taxonomy" id="4113"/>
    <lineage>
        <taxon>Eukaryota</taxon>
        <taxon>Viridiplantae</taxon>
        <taxon>Streptophyta</taxon>
        <taxon>Embryophyta</taxon>
        <taxon>Tracheophyta</taxon>
        <taxon>Spermatophyta</taxon>
        <taxon>Magnoliopsida</taxon>
        <taxon>eudicotyledons</taxon>
        <taxon>Gunneridae</taxon>
        <taxon>Pentapetalae</taxon>
        <taxon>asterids</taxon>
        <taxon>lamiids</taxon>
        <taxon>Solanales</taxon>
        <taxon>Solanaceae</taxon>
        <taxon>Solanoideae</taxon>
        <taxon>Solaneae</taxon>
        <taxon>Solanum</taxon>
    </lineage>
</organism>
<evidence type="ECO:0000313" key="1">
    <source>
        <dbReference type="EnsemblPlants" id="PGSC0003DMT400091742"/>
    </source>
</evidence>